<dbReference type="RefSeq" id="WP_279295585.1">
    <property type="nucleotide sequence ID" value="NZ_JAOTIF010000001.1"/>
</dbReference>
<evidence type="ECO:0000256" key="4">
    <source>
        <dbReference type="SAM" id="Coils"/>
    </source>
</evidence>
<comment type="similarity">
    <text evidence="1">Belongs to the type-I restriction system S methylase family.</text>
</comment>
<dbReference type="PANTHER" id="PTHR43140:SF1">
    <property type="entry name" value="TYPE I RESTRICTION ENZYME ECOKI SPECIFICITY SUBUNIT"/>
    <property type="match status" value="1"/>
</dbReference>
<evidence type="ECO:0000259" key="5">
    <source>
        <dbReference type="Pfam" id="PF01420"/>
    </source>
</evidence>
<dbReference type="PANTHER" id="PTHR43140">
    <property type="entry name" value="TYPE-1 RESTRICTION ENZYME ECOKI SPECIFICITY PROTEIN"/>
    <property type="match status" value="1"/>
</dbReference>
<dbReference type="AlphaFoldDB" id="A0A9X2XSK4"/>
<feature type="domain" description="Type I restriction modification DNA specificity" evidence="5">
    <location>
        <begin position="243"/>
        <end position="408"/>
    </location>
</feature>
<gene>
    <name evidence="6" type="ORF">OCK74_03405</name>
</gene>
<evidence type="ECO:0000256" key="3">
    <source>
        <dbReference type="ARBA" id="ARBA00023125"/>
    </source>
</evidence>
<keyword evidence="4" id="KW-0175">Coiled coil</keyword>
<evidence type="ECO:0000256" key="2">
    <source>
        <dbReference type="ARBA" id="ARBA00022747"/>
    </source>
</evidence>
<keyword evidence="6" id="KW-0255">Endonuclease</keyword>
<keyword evidence="3" id="KW-0238">DNA-binding</keyword>
<reference evidence="6" key="2">
    <citation type="submission" date="2023-04" db="EMBL/GenBank/DDBJ databases">
        <title>Paracnuella aquatica gen. nov., sp. nov., a member of the family Chitinophagaceae isolated from a hot spring.</title>
        <authorList>
            <person name="Wang C."/>
        </authorList>
    </citation>
    <scope>NUCLEOTIDE SEQUENCE</scope>
    <source>
        <strain evidence="6">LB-8</strain>
    </source>
</reference>
<dbReference type="EMBL" id="JAOTIF010000001">
    <property type="protein sequence ID" value="MCU7548141.1"/>
    <property type="molecule type" value="Genomic_DNA"/>
</dbReference>
<sequence length="446" mass="50840">MSGRKVRIGDFLKRVKEPVKIIAQDEYTLVTIRMYHKGVVKRATVKGSSIKSSTLYSIKTNQFILSGIDARNAAFGIVPNELNGAVVTNDFWSHDINTNIIDLHYFYWLTTTSHFNEACIKASEGTTNRQRLQADKFYEFEVYLPHIEEQKELVKRFGFIKNKLQVLNDELNNQQSYLQLLRQTILQEAVQGKLTKRDEEDESASELLKRIKAEKQKLVREGKLKKEKELPPIADGEIPFELPKGWVWCRVGEVISLISGQHIEAHDYNEVGVGVPYLTGPSDFGDLKPVFTRWTEKPKVFAQKDDILITVKGSGVGKLNLLHEDNVAIGRQLMAIRTVLIKRDFVKLFLASIYDKLQDQKSGIAIPGISREDILEKAFPLPPMNTQLQIIAKVEQLLQYINNLEQHIFNNQIQSQQLLQAVLKEAFEGTDKVHEENEILTIAAEA</sequence>
<dbReference type="GO" id="GO:0003677">
    <property type="term" value="F:DNA binding"/>
    <property type="evidence" value="ECO:0007669"/>
    <property type="project" value="UniProtKB-KW"/>
</dbReference>
<keyword evidence="6" id="KW-0540">Nuclease</keyword>
<dbReference type="Pfam" id="PF01420">
    <property type="entry name" value="Methylase_S"/>
    <property type="match status" value="2"/>
</dbReference>
<dbReference type="GO" id="GO:0016787">
    <property type="term" value="F:hydrolase activity"/>
    <property type="evidence" value="ECO:0007669"/>
    <property type="project" value="UniProtKB-KW"/>
</dbReference>
<feature type="domain" description="Type I restriction modification DNA specificity" evidence="5">
    <location>
        <begin position="26"/>
        <end position="168"/>
    </location>
</feature>
<dbReference type="InterPro" id="IPR044946">
    <property type="entry name" value="Restrct_endonuc_typeI_TRD_sf"/>
</dbReference>
<dbReference type="GO" id="GO:0004519">
    <property type="term" value="F:endonuclease activity"/>
    <property type="evidence" value="ECO:0007669"/>
    <property type="project" value="UniProtKB-KW"/>
</dbReference>
<reference evidence="6" key="1">
    <citation type="submission" date="2022-09" db="EMBL/GenBank/DDBJ databases">
        <authorList>
            <person name="Yuan C."/>
            <person name="Ke Z."/>
        </authorList>
    </citation>
    <scope>NUCLEOTIDE SEQUENCE</scope>
    <source>
        <strain evidence="6">LB-8</strain>
    </source>
</reference>
<evidence type="ECO:0000313" key="7">
    <source>
        <dbReference type="Proteomes" id="UP001155483"/>
    </source>
</evidence>
<dbReference type="Gene3D" id="3.90.220.20">
    <property type="entry name" value="DNA methylase specificity domains"/>
    <property type="match status" value="2"/>
</dbReference>
<organism evidence="6 7">
    <name type="scientific">Paraflavisolibacter caeni</name>
    <dbReference type="NCBI Taxonomy" id="2982496"/>
    <lineage>
        <taxon>Bacteria</taxon>
        <taxon>Pseudomonadati</taxon>
        <taxon>Bacteroidota</taxon>
        <taxon>Chitinophagia</taxon>
        <taxon>Chitinophagales</taxon>
        <taxon>Chitinophagaceae</taxon>
        <taxon>Paraflavisolibacter</taxon>
    </lineage>
</organism>
<dbReference type="CDD" id="cd17496">
    <property type="entry name" value="RMtype1_S_BliBORF2384P-TRD1-CR1_like"/>
    <property type="match status" value="1"/>
</dbReference>
<evidence type="ECO:0000256" key="1">
    <source>
        <dbReference type="ARBA" id="ARBA00010923"/>
    </source>
</evidence>
<dbReference type="EC" id="3.1.21.-" evidence="6"/>
<dbReference type="InterPro" id="IPR000055">
    <property type="entry name" value="Restrct_endonuc_typeI_TRD"/>
</dbReference>
<keyword evidence="7" id="KW-1185">Reference proteome</keyword>
<keyword evidence="2" id="KW-0680">Restriction system</keyword>
<dbReference type="InterPro" id="IPR051212">
    <property type="entry name" value="Type-I_RE_S_subunit"/>
</dbReference>
<feature type="coiled-coil region" evidence="4">
    <location>
        <begin position="164"/>
        <end position="217"/>
    </location>
</feature>
<comment type="caution">
    <text evidence="6">The sequence shown here is derived from an EMBL/GenBank/DDBJ whole genome shotgun (WGS) entry which is preliminary data.</text>
</comment>
<keyword evidence="6" id="KW-0378">Hydrolase</keyword>
<name>A0A9X2XSK4_9BACT</name>
<accession>A0A9X2XSK4</accession>
<dbReference type="Proteomes" id="UP001155483">
    <property type="component" value="Unassembled WGS sequence"/>
</dbReference>
<evidence type="ECO:0000313" key="6">
    <source>
        <dbReference type="EMBL" id="MCU7548141.1"/>
    </source>
</evidence>
<dbReference type="SUPFAM" id="SSF116734">
    <property type="entry name" value="DNA methylase specificity domain"/>
    <property type="match status" value="2"/>
</dbReference>
<proteinExistence type="inferred from homology"/>
<protein>
    <submittedName>
        <fullName evidence="6">Restriction endonuclease subunit S</fullName>
        <ecNumber evidence="6">3.1.21.-</ecNumber>
    </submittedName>
</protein>
<dbReference type="GO" id="GO:0009307">
    <property type="term" value="P:DNA restriction-modification system"/>
    <property type="evidence" value="ECO:0007669"/>
    <property type="project" value="UniProtKB-KW"/>
</dbReference>